<keyword evidence="2" id="KW-1185">Reference proteome</keyword>
<comment type="caution">
    <text evidence="1">The sequence shown here is derived from an EMBL/GenBank/DDBJ whole genome shotgun (WGS) entry which is preliminary data.</text>
</comment>
<dbReference type="EMBL" id="JBBMQS010000009">
    <property type="protein sequence ID" value="MEM5498774.1"/>
    <property type="molecule type" value="Genomic_DNA"/>
</dbReference>
<sequence>MTPKFSYSTASGSYSFKVSSNIVMCTFNGACCDQIAQRYLATLSKIVSDFNGKPWAYLGNAQLHLAATPQAEQFLLECFVMSVKNNCIGDAYCLTSAVGISQLKTIRQKAGLTAALEERMFSSQQSAFSQLSKELKQYSAVANSQKK</sequence>
<evidence type="ECO:0000313" key="2">
    <source>
        <dbReference type="Proteomes" id="UP001461163"/>
    </source>
</evidence>
<reference evidence="1 2" key="1">
    <citation type="submission" date="2024-03" db="EMBL/GenBank/DDBJ databases">
        <title>Community enrichment and isolation of bacterial strains for fucoidan degradation.</title>
        <authorList>
            <person name="Sichert A."/>
        </authorList>
    </citation>
    <scope>NUCLEOTIDE SEQUENCE [LARGE SCALE GENOMIC DNA]</scope>
    <source>
        <strain evidence="1 2">AS12</strain>
    </source>
</reference>
<protein>
    <submittedName>
        <fullName evidence="1">Uncharacterized protein</fullName>
    </submittedName>
</protein>
<name>A0ABU9SY14_9ALTE</name>
<proteinExistence type="predicted"/>
<dbReference type="Proteomes" id="UP001461163">
    <property type="component" value="Unassembled WGS sequence"/>
</dbReference>
<accession>A0ABU9SY14</accession>
<gene>
    <name evidence="1" type="ORF">WNY77_15300</name>
</gene>
<organism evidence="1 2">
    <name type="scientific">Paraglaciecola mesophila</name>
    <dbReference type="NCBI Taxonomy" id="197222"/>
    <lineage>
        <taxon>Bacteria</taxon>
        <taxon>Pseudomonadati</taxon>
        <taxon>Pseudomonadota</taxon>
        <taxon>Gammaproteobacteria</taxon>
        <taxon>Alteromonadales</taxon>
        <taxon>Alteromonadaceae</taxon>
        <taxon>Paraglaciecola</taxon>
    </lineage>
</organism>
<dbReference type="RefSeq" id="WP_006992719.1">
    <property type="nucleotide sequence ID" value="NZ_JBBMQS010000009.1"/>
</dbReference>
<evidence type="ECO:0000313" key="1">
    <source>
        <dbReference type="EMBL" id="MEM5498774.1"/>
    </source>
</evidence>